<protein>
    <submittedName>
        <fullName evidence="1">Uncharacterized protein</fullName>
    </submittedName>
</protein>
<reference evidence="1" key="1">
    <citation type="journal article" date="2020" name="Stud. Mycol.">
        <title>101 Dothideomycetes genomes: a test case for predicting lifestyles and emergence of pathogens.</title>
        <authorList>
            <person name="Haridas S."/>
            <person name="Albert R."/>
            <person name="Binder M."/>
            <person name="Bloem J."/>
            <person name="Labutti K."/>
            <person name="Salamov A."/>
            <person name="Andreopoulos B."/>
            <person name="Baker S."/>
            <person name="Barry K."/>
            <person name="Bills G."/>
            <person name="Bluhm B."/>
            <person name="Cannon C."/>
            <person name="Castanera R."/>
            <person name="Culley D."/>
            <person name="Daum C."/>
            <person name="Ezra D."/>
            <person name="Gonzalez J."/>
            <person name="Henrissat B."/>
            <person name="Kuo A."/>
            <person name="Liang C."/>
            <person name="Lipzen A."/>
            <person name="Lutzoni F."/>
            <person name="Magnuson J."/>
            <person name="Mondo S."/>
            <person name="Nolan M."/>
            <person name="Ohm R."/>
            <person name="Pangilinan J."/>
            <person name="Park H.-J."/>
            <person name="Ramirez L."/>
            <person name="Alfaro M."/>
            <person name="Sun H."/>
            <person name="Tritt A."/>
            <person name="Yoshinaga Y."/>
            <person name="Zwiers L.-H."/>
            <person name="Turgeon B."/>
            <person name="Goodwin S."/>
            <person name="Spatafora J."/>
            <person name="Crous P."/>
            <person name="Grigoriev I."/>
        </authorList>
    </citation>
    <scope>NUCLEOTIDE SEQUENCE</scope>
    <source>
        <strain evidence="1">CBS 113389</strain>
    </source>
</reference>
<accession>A0A6A6PNK8</accession>
<evidence type="ECO:0000313" key="2">
    <source>
        <dbReference type="Proteomes" id="UP000799767"/>
    </source>
</evidence>
<organism evidence="1 2">
    <name type="scientific">Neohortaea acidophila</name>
    <dbReference type="NCBI Taxonomy" id="245834"/>
    <lineage>
        <taxon>Eukaryota</taxon>
        <taxon>Fungi</taxon>
        <taxon>Dikarya</taxon>
        <taxon>Ascomycota</taxon>
        <taxon>Pezizomycotina</taxon>
        <taxon>Dothideomycetes</taxon>
        <taxon>Dothideomycetidae</taxon>
        <taxon>Mycosphaerellales</taxon>
        <taxon>Teratosphaeriaceae</taxon>
        <taxon>Neohortaea</taxon>
    </lineage>
</organism>
<name>A0A6A6PNK8_9PEZI</name>
<evidence type="ECO:0000313" key="1">
    <source>
        <dbReference type="EMBL" id="KAF2481281.1"/>
    </source>
</evidence>
<dbReference type="Proteomes" id="UP000799767">
    <property type="component" value="Unassembled WGS sequence"/>
</dbReference>
<dbReference type="GeneID" id="54470964"/>
<proteinExistence type="predicted"/>
<keyword evidence="2" id="KW-1185">Reference proteome</keyword>
<dbReference type="AlphaFoldDB" id="A0A6A6PNK8"/>
<sequence length="211" mass="23879">MSDWPRDRSGCLRGSATGRGAIRSILFPSNANRSLDLIHGNIPPNNLAPLQNLARSILPHLRGQLANIGHGISPLLIAQFAQLLTSQCTRHLRRTKGLGRLSLVQEIGEMSCQRHLWNANYCVQDQKQSMAAAEWVVGGCCATARRCTFRLMEIGFIYFIQLRKWPSARLKRWCASSRGDRRRERSFDSIPSSRIHLSQRLMQEMEPTSAR</sequence>
<dbReference type="RefSeq" id="XP_033587851.1">
    <property type="nucleotide sequence ID" value="XM_033729962.1"/>
</dbReference>
<gene>
    <name evidence="1" type="ORF">BDY17DRAFT_185800</name>
</gene>
<dbReference type="EMBL" id="MU001638">
    <property type="protein sequence ID" value="KAF2481281.1"/>
    <property type="molecule type" value="Genomic_DNA"/>
</dbReference>